<dbReference type="InterPro" id="IPR000551">
    <property type="entry name" value="MerR-type_HTH_dom"/>
</dbReference>
<dbReference type="EMBL" id="JBGLYH010000006">
    <property type="protein sequence ID" value="MEZ7195866.1"/>
    <property type="molecule type" value="Genomic_DNA"/>
</dbReference>
<evidence type="ECO:0000259" key="2">
    <source>
        <dbReference type="PROSITE" id="PS50937"/>
    </source>
</evidence>
<feature type="domain" description="HTH merR-type" evidence="2">
    <location>
        <begin position="1"/>
        <end position="70"/>
    </location>
</feature>
<dbReference type="EC" id="2.1.1.-" evidence="3"/>
<dbReference type="Gene3D" id="3.40.50.150">
    <property type="entry name" value="Vaccinia Virus protein VP39"/>
    <property type="match status" value="1"/>
</dbReference>
<dbReference type="PROSITE" id="PS50937">
    <property type="entry name" value="HTH_MERR_2"/>
    <property type="match status" value="1"/>
</dbReference>
<dbReference type="Gene3D" id="1.10.1660.10">
    <property type="match status" value="1"/>
</dbReference>
<dbReference type="PANTHER" id="PTHR30204:SF90">
    <property type="entry name" value="HTH-TYPE TRANSCRIPTIONAL ACTIVATOR MTA"/>
    <property type="match status" value="1"/>
</dbReference>
<dbReference type="Proteomes" id="UP001568698">
    <property type="component" value="Unassembled WGS sequence"/>
</dbReference>
<accession>A0ABV4K0N6</accession>
<organism evidence="3 4">
    <name type="scientific">Pseudodesulfovibrio karagichevae</name>
    <dbReference type="NCBI Taxonomy" id="3239305"/>
    <lineage>
        <taxon>Bacteria</taxon>
        <taxon>Pseudomonadati</taxon>
        <taxon>Thermodesulfobacteriota</taxon>
        <taxon>Desulfovibrionia</taxon>
        <taxon>Desulfovibrionales</taxon>
        <taxon>Desulfovibrionaceae</taxon>
    </lineage>
</organism>
<dbReference type="SUPFAM" id="SSF46955">
    <property type="entry name" value="Putative DNA-binding domain"/>
    <property type="match status" value="1"/>
</dbReference>
<protein>
    <submittedName>
        <fullName evidence="3">MerR family transcriptional regulator</fullName>
        <ecNumber evidence="3">2.1.1.-</ecNumber>
    </submittedName>
</protein>
<comment type="caution">
    <text evidence="3">The sequence shown here is derived from an EMBL/GenBank/DDBJ whole genome shotgun (WGS) entry which is preliminary data.</text>
</comment>
<sequence>MYTVGRLAKRHGLSRSTLLYYDRIGLLRPTGHAKGEYRHYSDADDARLARIREYRRAGIALDEIRRMLDGHAGTSVAGALENRLRELNREMDGLREQQRLVAGLLGRADLLAEAEAMDKATWVSLLASAGFTEADMRNWHVRFERSDPDKHELFLRALRIPPPEISAIRAMAAAPHEILNLNRESGRFMELFFKIYEGLDREGPGSHAMTERAYRLCRGLPDKPEILELGCGSGGATIPLAQISGGTVTATEVYRPFLDALIERAKAAGVADRVIAAVMDMGDIRAEPESFDLIWCEGAAYILGVDKALAQWKRFLKPGGCLCITDAVWLIAPESAPEELREFWARGYPAMRTAEANNEAARKAGYDVLGGFTIDAACWDAFYSDVEARLDAIEPVYGDDPDGRAIIDMTRHEIALYRRHPGAYGYQFHVFRKPS</sequence>
<dbReference type="SMART" id="SM00422">
    <property type="entry name" value="HTH_MERR"/>
    <property type="match status" value="1"/>
</dbReference>
<dbReference type="Pfam" id="PF13649">
    <property type="entry name" value="Methyltransf_25"/>
    <property type="match status" value="1"/>
</dbReference>
<dbReference type="InterPro" id="IPR047057">
    <property type="entry name" value="MerR_fam"/>
</dbReference>
<keyword evidence="1" id="KW-0238">DNA-binding</keyword>
<dbReference type="Pfam" id="PF13411">
    <property type="entry name" value="MerR_1"/>
    <property type="match status" value="1"/>
</dbReference>
<dbReference type="GO" id="GO:0008168">
    <property type="term" value="F:methyltransferase activity"/>
    <property type="evidence" value="ECO:0007669"/>
    <property type="project" value="UniProtKB-KW"/>
</dbReference>
<proteinExistence type="predicted"/>
<gene>
    <name evidence="3" type="ORF">AB6M95_03825</name>
</gene>
<dbReference type="GO" id="GO:0032259">
    <property type="term" value="P:methylation"/>
    <property type="evidence" value="ECO:0007669"/>
    <property type="project" value="UniProtKB-KW"/>
</dbReference>
<dbReference type="PANTHER" id="PTHR30204">
    <property type="entry name" value="REDOX-CYCLING DRUG-SENSING TRANSCRIPTIONAL ACTIVATOR SOXR"/>
    <property type="match status" value="1"/>
</dbReference>
<keyword evidence="3" id="KW-0808">Transferase</keyword>
<dbReference type="RefSeq" id="WP_371385408.1">
    <property type="nucleotide sequence ID" value="NZ_JBGLYH010000006.1"/>
</dbReference>
<evidence type="ECO:0000313" key="4">
    <source>
        <dbReference type="Proteomes" id="UP001568698"/>
    </source>
</evidence>
<dbReference type="InterPro" id="IPR041698">
    <property type="entry name" value="Methyltransf_25"/>
</dbReference>
<name>A0ABV4K0N6_9BACT</name>
<dbReference type="PRINTS" id="PR00040">
    <property type="entry name" value="HTHMERR"/>
</dbReference>
<dbReference type="InterPro" id="IPR009061">
    <property type="entry name" value="DNA-bd_dom_put_sf"/>
</dbReference>
<reference evidence="3 4" key="1">
    <citation type="submission" date="2024-08" db="EMBL/GenBank/DDBJ databases">
        <title>Sulfate-reducing bacteria isolated from formation water of the oil field in Kazakhstan and description of Pseudodesulfovibrio sp.</title>
        <authorList>
            <person name="Bidzhieva S.K."/>
            <person name="Tourova T.P."/>
            <person name="Grouzdev D.S."/>
            <person name="Beletsky A.V."/>
            <person name="Sokolova D.S."/>
            <person name="Samigullina S.R."/>
            <person name="Poltaraus A.B."/>
            <person name="Avtukh A.N."/>
            <person name="Tereshina V.M."/>
            <person name="Zhaparov N.S."/>
            <person name="Mardanov A.V."/>
            <person name="Nazina T.N."/>
        </authorList>
    </citation>
    <scope>NUCLEOTIDE SEQUENCE [LARGE SCALE GENOMIC DNA]</scope>
    <source>
        <strain evidence="3 4">9FUS</strain>
    </source>
</reference>
<dbReference type="InterPro" id="IPR029063">
    <property type="entry name" value="SAM-dependent_MTases_sf"/>
</dbReference>
<evidence type="ECO:0000256" key="1">
    <source>
        <dbReference type="ARBA" id="ARBA00023125"/>
    </source>
</evidence>
<dbReference type="CDD" id="cd02440">
    <property type="entry name" value="AdoMet_MTases"/>
    <property type="match status" value="1"/>
</dbReference>
<evidence type="ECO:0000313" key="3">
    <source>
        <dbReference type="EMBL" id="MEZ7195866.1"/>
    </source>
</evidence>
<keyword evidence="3" id="KW-0489">Methyltransferase</keyword>
<keyword evidence="4" id="KW-1185">Reference proteome</keyword>
<dbReference type="SUPFAM" id="SSF53335">
    <property type="entry name" value="S-adenosyl-L-methionine-dependent methyltransferases"/>
    <property type="match status" value="1"/>
</dbReference>